<comment type="caution">
    <text evidence="3">The sequence shown here is derived from an EMBL/GenBank/DDBJ whole genome shotgun (WGS) entry which is preliminary data.</text>
</comment>
<proteinExistence type="predicted"/>
<protein>
    <recommendedName>
        <fullName evidence="2">RING-type domain-containing protein</fullName>
    </recommendedName>
</protein>
<dbReference type="OrthoDB" id="1652964at2759"/>
<keyword evidence="4" id="KW-1185">Reference proteome</keyword>
<evidence type="ECO:0000313" key="3">
    <source>
        <dbReference type="EMBL" id="KAF4506714.1"/>
    </source>
</evidence>
<dbReference type="SMART" id="SM00184">
    <property type="entry name" value="RING"/>
    <property type="match status" value="1"/>
</dbReference>
<accession>A0A8H4LWB0</accession>
<dbReference type="InterPro" id="IPR001841">
    <property type="entry name" value="Znf_RING"/>
</dbReference>
<reference evidence="3 4" key="1">
    <citation type="journal article" date="2020" name="Genome Biol. Evol.">
        <title>A new high-quality draft genome assembly of the Chinese cordyceps Ophiocordyceps sinensis.</title>
        <authorList>
            <person name="Shu R."/>
            <person name="Zhang J."/>
            <person name="Meng Q."/>
            <person name="Zhang H."/>
            <person name="Zhou G."/>
            <person name="Li M."/>
            <person name="Wu P."/>
            <person name="Zhao Y."/>
            <person name="Chen C."/>
            <person name="Qin Q."/>
        </authorList>
    </citation>
    <scope>NUCLEOTIDE SEQUENCE [LARGE SCALE GENOMIC DNA]</scope>
    <source>
        <strain evidence="3 4">IOZ07</strain>
    </source>
</reference>
<keyword evidence="1" id="KW-0479">Metal-binding</keyword>
<evidence type="ECO:0000313" key="4">
    <source>
        <dbReference type="Proteomes" id="UP000557566"/>
    </source>
</evidence>
<dbReference type="GO" id="GO:0008270">
    <property type="term" value="F:zinc ion binding"/>
    <property type="evidence" value="ECO:0007669"/>
    <property type="project" value="UniProtKB-KW"/>
</dbReference>
<gene>
    <name evidence="3" type="ORF">G6O67_006769</name>
</gene>
<evidence type="ECO:0000259" key="2">
    <source>
        <dbReference type="PROSITE" id="PS50089"/>
    </source>
</evidence>
<keyword evidence="1" id="KW-0862">Zinc</keyword>
<organism evidence="3 4">
    <name type="scientific">Ophiocordyceps sinensis</name>
    <dbReference type="NCBI Taxonomy" id="72228"/>
    <lineage>
        <taxon>Eukaryota</taxon>
        <taxon>Fungi</taxon>
        <taxon>Dikarya</taxon>
        <taxon>Ascomycota</taxon>
        <taxon>Pezizomycotina</taxon>
        <taxon>Sordariomycetes</taxon>
        <taxon>Hypocreomycetidae</taxon>
        <taxon>Hypocreales</taxon>
        <taxon>Ophiocordycipitaceae</taxon>
        <taxon>Ophiocordyceps</taxon>
    </lineage>
</organism>
<evidence type="ECO:0000256" key="1">
    <source>
        <dbReference type="PROSITE-ProRule" id="PRU00175"/>
    </source>
</evidence>
<name>A0A8H4LWB0_9HYPO</name>
<sequence>MAQPSDLPFSVMSFKCIKTCFICNKEPARGLTRTIRVFPCGHFACSTCLHPEPATTTLFCSTCGSCVRRAIEGMDATECSHQVPSWTLAVETLDDDWEKRLSPQLSSFFFPDQQCMFSMCGQCRAERYLSTVTTALRTTARPQGKLAFACLGEGLDALTGHDVQYLALSPEDKRVESLDDFGLEWGNGRKLLTLFPSEQAWKNSMSKNQVIFRVCCIDQMMAETFDGESP</sequence>
<feature type="domain" description="RING-type" evidence="2">
    <location>
        <begin position="20"/>
        <end position="63"/>
    </location>
</feature>
<keyword evidence="1" id="KW-0863">Zinc-finger</keyword>
<dbReference type="AlphaFoldDB" id="A0A8H4LWB0"/>
<dbReference type="Proteomes" id="UP000557566">
    <property type="component" value="Unassembled WGS sequence"/>
</dbReference>
<dbReference type="EMBL" id="JAAVMX010000007">
    <property type="protein sequence ID" value="KAF4506714.1"/>
    <property type="molecule type" value="Genomic_DNA"/>
</dbReference>
<dbReference type="PROSITE" id="PS50089">
    <property type="entry name" value="ZF_RING_2"/>
    <property type="match status" value="1"/>
</dbReference>